<reference evidence="2" key="1">
    <citation type="journal article" date="2019" name="Int. J. Syst. Evol. Microbiol.">
        <title>The Global Catalogue of Microorganisms (GCM) 10K type strain sequencing project: providing services to taxonomists for standard genome sequencing and annotation.</title>
        <authorList>
            <consortium name="The Broad Institute Genomics Platform"/>
            <consortium name="The Broad Institute Genome Sequencing Center for Infectious Disease"/>
            <person name="Wu L."/>
            <person name="Ma J."/>
        </authorList>
    </citation>
    <scope>NUCLEOTIDE SEQUENCE [LARGE SCALE GENOMIC DNA]</scope>
    <source>
        <strain evidence="2">JCM 18015</strain>
    </source>
</reference>
<accession>A0ABP9L7A0</accession>
<dbReference type="Pfam" id="PF05159">
    <property type="entry name" value="Capsule_synth"/>
    <property type="match status" value="4"/>
</dbReference>
<dbReference type="EMBL" id="BAABHW010000002">
    <property type="protein sequence ID" value="GAA5072546.1"/>
    <property type="molecule type" value="Genomic_DNA"/>
</dbReference>
<proteinExistence type="predicted"/>
<keyword evidence="2" id="KW-1185">Reference proteome</keyword>
<dbReference type="Proteomes" id="UP001499910">
    <property type="component" value="Unassembled WGS sequence"/>
</dbReference>
<name>A0ABP9L7A0_9RHOB</name>
<protein>
    <submittedName>
        <fullName evidence="1">Capsular polysaccharide biosynthesis protein</fullName>
    </submittedName>
</protein>
<dbReference type="CDD" id="cd16439">
    <property type="entry name" value="beta_Kdo_transferase_KpsC_2"/>
    <property type="match status" value="1"/>
</dbReference>
<sequence length="690" mass="75310">MAAAADPTGRSTSHLSRRRAFHFNAGFLTNARVRRILTLAGYDLRIGLPGPEDAVMVWGHSPYAPRGEKAADSTGAELIRIEDAFLRSLHPGRSGEPPLGLVIDRKGMYFDASRPCDLEDILAHHPLDDTALLDRAREGMARIAASRLTKYSATDLTLSPPAPGYVLVIDQTRGDASIRLGGADANSFAEMLTWAQQDHPGAQIVIKTHPETRDGHRAGHFDPATLPQGVVIEDRPLPPQTLFEGARAVYTVTSQLGFEAILAGLRPVTFGTPFYAGWDLTDDRRPVPARRARRLSRAQLVAAALILYPTWYDPYRDRLCDLETVLGTLEAETRAWREDRRGYVALGMRAWKRGHLKSSFEAAGGRMQFADGPVDAVSGTRPVMVWAGAETKRLRDACTESGTPLYRVEDGFLRSRGLGAELVPPLSLVLDDLGIYYDPSRESRLERLIADSAHARPEALRRADRLMGRLRKLGVTKYNLDGAADLPPPPEGRSVILVPGQVENDASILLGAGDVATNEELLRTARRLHPRGWIVFKPHPDVEAGLRPGAVPDETLAALADHVARGASAQACLAQADRVVTMTSGLGFEALIRGIPVTTLGAPFYAGWGLTNDLGPVPSRRQARVSLAGLVHAALIAYPRYHDPVTNRPCPVEVAIDRLADPTATPQPPRLRALAKLQGWFAGQSWIWRR</sequence>
<dbReference type="RefSeq" id="WP_259550293.1">
    <property type="nucleotide sequence ID" value="NZ_BAABHW010000002.1"/>
</dbReference>
<organism evidence="1 2">
    <name type="scientific">[Roseibacterium] beibuensis</name>
    <dbReference type="NCBI Taxonomy" id="1193142"/>
    <lineage>
        <taxon>Bacteria</taxon>
        <taxon>Pseudomonadati</taxon>
        <taxon>Pseudomonadota</taxon>
        <taxon>Alphaproteobacteria</taxon>
        <taxon>Rhodobacterales</taxon>
        <taxon>Roseobacteraceae</taxon>
        <taxon>Roseicyclus</taxon>
    </lineage>
</organism>
<gene>
    <name evidence="1" type="ORF">GCM10023209_17450</name>
</gene>
<evidence type="ECO:0000313" key="2">
    <source>
        <dbReference type="Proteomes" id="UP001499910"/>
    </source>
</evidence>
<evidence type="ECO:0000313" key="1">
    <source>
        <dbReference type="EMBL" id="GAA5072546.1"/>
    </source>
</evidence>
<dbReference type="CDD" id="cd16440">
    <property type="entry name" value="beta_Kdo_transferase_KpsC_1"/>
    <property type="match status" value="1"/>
</dbReference>
<comment type="caution">
    <text evidence="1">The sequence shown here is derived from an EMBL/GenBank/DDBJ whole genome shotgun (WGS) entry which is preliminary data.</text>
</comment>
<dbReference type="InterPro" id="IPR007833">
    <property type="entry name" value="Capsule_polysaccharide_synth"/>
</dbReference>